<dbReference type="GO" id="GO:0003723">
    <property type="term" value="F:RNA binding"/>
    <property type="evidence" value="ECO:0007669"/>
    <property type="project" value="InterPro"/>
</dbReference>
<proteinExistence type="predicted"/>
<organism evidence="3 4">
    <name type="scientific">Companilactobacillus pabuli</name>
    <dbReference type="NCBI Taxonomy" id="2714036"/>
    <lineage>
        <taxon>Bacteria</taxon>
        <taxon>Bacillati</taxon>
        <taxon>Bacillota</taxon>
        <taxon>Bacilli</taxon>
        <taxon>Lactobacillales</taxon>
        <taxon>Lactobacillaceae</taxon>
        <taxon>Companilactobacillus</taxon>
    </lineage>
</organism>
<dbReference type="KEGG" id="cpab:G6534_11130"/>
<evidence type="ECO:0000256" key="1">
    <source>
        <dbReference type="ARBA" id="ARBA00022737"/>
    </source>
</evidence>
<evidence type="ECO:0000313" key="3">
    <source>
        <dbReference type="EMBL" id="QMT85141.1"/>
    </source>
</evidence>
<dbReference type="Gene3D" id="1.10.1790.10">
    <property type="entry name" value="PRD domain"/>
    <property type="match status" value="2"/>
</dbReference>
<dbReference type="Pfam" id="PF03123">
    <property type="entry name" value="CAT_RBD"/>
    <property type="match status" value="1"/>
</dbReference>
<evidence type="ECO:0000259" key="2">
    <source>
        <dbReference type="PROSITE" id="PS51372"/>
    </source>
</evidence>
<accession>A0A7L7KZB7</accession>
<dbReference type="InterPro" id="IPR050661">
    <property type="entry name" value="BglG_antiterminators"/>
</dbReference>
<sequence>MVFFFEKRGDEWMALLVVNRVYNNNTVLVDVDNSDQAIVQGKGVGFQKRHGDDISPTQVERIFYLNTKEAKHRFGTLLKDVPIDITMTSFSIIEMAKQTYHYPVLDYIYVTLTDHIAQTYKHIMAGKYQKSTAPDIRDKYPTEYEIADKAVEMINHDLNVRFPKDAAQAIALHFINAHGSENSEEKEKVEQANFGDNVNKIVKTVFKEYGITRNITNQNYFDRLMIHLQYLVARIQTHEQDKRILNRDIESDFRKLYPKSYKIASEICDKIQRRLDINLNDNELLYFLIHIQRIIQEK</sequence>
<dbReference type="Pfam" id="PF00874">
    <property type="entry name" value="PRD"/>
    <property type="match status" value="2"/>
</dbReference>
<dbReference type="SUPFAM" id="SSF63520">
    <property type="entry name" value="PTS-regulatory domain, PRD"/>
    <property type="match status" value="2"/>
</dbReference>
<protein>
    <submittedName>
        <fullName evidence="3">PRD domain-containing protein</fullName>
    </submittedName>
</protein>
<dbReference type="PANTHER" id="PTHR30185">
    <property type="entry name" value="CRYPTIC BETA-GLUCOSIDE BGL OPERON ANTITERMINATOR"/>
    <property type="match status" value="1"/>
</dbReference>
<name>A0A7L7KZB7_9LACO</name>
<dbReference type="GO" id="GO:0006355">
    <property type="term" value="P:regulation of DNA-templated transcription"/>
    <property type="evidence" value="ECO:0007669"/>
    <property type="project" value="InterPro"/>
</dbReference>
<dbReference type="Gene3D" id="2.30.24.10">
    <property type="entry name" value="CAT RNA-binding domain"/>
    <property type="match status" value="1"/>
</dbReference>
<dbReference type="InterPro" id="IPR011608">
    <property type="entry name" value="PRD"/>
</dbReference>
<dbReference type="SMART" id="SM01061">
    <property type="entry name" value="CAT_RBD"/>
    <property type="match status" value="1"/>
</dbReference>
<evidence type="ECO:0000313" key="4">
    <source>
        <dbReference type="Proteomes" id="UP000514410"/>
    </source>
</evidence>
<dbReference type="InterPro" id="IPR036634">
    <property type="entry name" value="PRD_sf"/>
</dbReference>
<dbReference type="InterPro" id="IPR004341">
    <property type="entry name" value="CAT_RNA-bd_dom"/>
</dbReference>
<reference evidence="3 4" key="1">
    <citation type="submission" date="2020-02" db="EMBL/GenBank/DDBJ databases">
        <title>Complete Genome Sequence of Lactobacillus sp. NFFJ11 Isolated from animal feed.</title>
        <authorList>
            <person name="Jung J.Y."/>
        </authorList>
    </citation>
    <scope>NUCLEOTIDE SEQUENCE [LARGE SCALE GENOMIC DNA]</scope>
    <source>
        <strain evidence="3 4">NFFJ11</strain>
    </source>
</reference>
<keyword evidence="1" id="KW-0677">Repeat</keyword>
<gene>
    <name evidence="3" type="ORF">G6534_11130</name>
</gene>
<dbReference type="PANTHER" id="PTHR30185:SF15">
    <property type="entry name" value="CRYPTIC BETA-GLUCOSIDE BGL OPERON ANTITERMINATOR"/>
    <property type="match status" value="1"/>
</dbReference>
<dbReference type="EMBL" id="CP049366">
    <property type="protein sequence ID" value="QMT85141.1"/>
    <property type="molecule type" value="Genomic_DNA"/>
</dbReference>
<feature type="domain" description="PRD" evidence="2">
    <location>
        <begin position="189"/>
        <end position="298"/>
    </location>
</feature>
<dbReference type="PROSITE" id="PS51372">
    <property type="entry name" value="PRD_2"/>
    <property type="match status" value="2"/>
</dbReference>
<dbReference type="AlphaFoldDB" id="A0A7L7KZB7"/>
<dbReference type="InterPro" id="IPR036650">
    <property type="entry name" value="CAT_RNA-bd_dom_sf"/>
</dbReference>
<keyword evidence="4" id="KW-1185">Reference proteome</keyword>
<feature type="domain" description="PRD" evidence="2">
    <location>
        <begin position="80"/>
        <end position="184"/>
    </location>
</feature>
<dbReference type="SUPFAM" id="SSF50151">
    <property type="entry name" value="SacY-like RNA-binding domain"/>
    <property type="match status" value="1"/>
</dbReference>
<dbReference type="Proteomes" id="UP000514410">
    <property type="component" value="Chromosome"/>
</dbReference>